<organism evidence="2">
    <name type="scientific">uncultured Leptolyngbya sp</name>
    <dbReference type="NCBI Taxonomy" id="332963"/>
    <lineage>
        <taxon>Bacteria</taxon>
        <taxon>Bacillati</taxon>
        <taxon>Cyanobacteriota</taxon>
        <taxon>Cyanophyceae</taxon>
        <taxon>Leptolyngbyales</taxon>
        <taxon>Leptolyngbyaceae</taxon>
        <taxon>Leptolyngbya group</taxon>
        <taxon>Leptolyngbya</taxon>
        <taxon>environmental samples</taxon>
    </lineage>
</organism>
<proteinExistence type="predicted"/>
<dbReference type="AlphaFoldDB" id="A0A6J4KCF1"/>
<dbReference type="EMBL" id="CADCTY010000126">
    <property type="protein sequence ID" value="CAA9300989.1"/>
    <property type="molecule type" value="Genomic_DNA"/>
</dbReference>
<sequence length="304" mass="34899">MRVVKPIQQASPMSSLEELFCHIDDFCQAFEPCWQQHLLGQGVPKRRRSRAMSLSEILTILVAFHQQGYRDFKSYYVKHVSKHWSGEFPGLVSYQRFVEWIPSTLLPLCAYLKSCFGKCSGISFIDSTSLKVCHNRRICDHRVFAGLAARGKTSVDWFFGLKLHLVVNEYGELLNVTLTPGNIDDRKPVADLLKMLFGKVFADRGYVCRALAEQLFNAYGIEFFAKRRRNMKNTLMRLSDKLLARKRAIVETIIDQLKNISQIEHSRHRSPLNCFVHILCGLIAYSHQPKKPSINFDFALPQAA</sequence>
<dbReference type="Pfam" id="PF13612">
    <property type="entry name" value="DDE_Tnp_1_3"/>
    <property type="match status" value="1"/>
</dbReference>
<name>A0A6J4KCF1_9CYAN</name>
<dbReference type="NCBIfam" id="NF033520">
    <property type="entry name" value="transpos_IS982"/>
    <property type="match status" value="1"/>
</dbReference>
<gene>
    <name evidence="2" type="ORF">AVDCRST_MAG94-351</name>
</gene>
<protein>
    <submittedName>
        <fullName evidence="2">Mobile element protein</fullName>
    </submittedName>
</protein>
<dbReference type="InterPro" id="IPR025668">
    <property type="entry name" value="Tnp_DDE_dom"/>
</dbReference>
<feature type="domain" description="Transposase DDE" evidence="1">
    <location>
        <begin position="117"/>
        <end position="270"/>
    </location>
</feature>
<evidence type="ECO:0000313" key="2">
    <source>
        <dbReference type="EMBL" id="CAA9300989.1"/>
    </source>
</evidence>
<reference evidence="2" key="1">
    <citation type="submission" date="2020-02" db="EMBL/GenBank/DDBJ databases">
        <authorList>
            <person name="Meier V. D."/>
        </authorList>
    </citation>
    <scope>NUCLEOTIDE SEQUENCE</scope>
    <source>
        <strain evidence="2">AVDCRST_MAG94</strain>
    </source>
</reference>
<evidence type="ECO:0000259" key="1">
    <source>
        <dbReference type="Pfam" id="PF13612"/>
    </source>
</evidence>
<accession>A0A6J4KCF1</accession>